<evidence type="ECO:0000259" key="6">
    <source>
        <dbReference type="Pfam" id="PF01694"/>
    </source>
</evidence>
<protein>
    <submittedName>
        <fullName evidence="7">Rhomboid family intramembrane serine protease</fullName>
        <ecNumber evidence="7">3.4.21.105</ecNumber>
    </submittedName>
</protein>
<dbReference type="Gene3D" id="1.20.1540.10">
    <property type="entry name" value="Rhomboid-like"/>
    <property type="match status" value="1"/>
</dbReference>
<feature type="transmembrane region" description="Helical" evidence="5">
    <location>
        <begin position="20"/>
        <end position="47"/>
    </location>
</feature>
<reference evidence="7 8" key="1">
    <citation type="submission" date="2023-05" db="EMBL/GenBank/DDBJ databases">
        <title>Lithophilousrod everest ZFBP1038 complete genpme.</title>
        <authorList>
            <person name="Tian M."/>
        </authorList>
    </citation>
    <scope>NUCLEOTIDE SEQUENCE [LARGE SCALE GENOMIC DNA]</scope>
    <source>
        <strain evidence="7 8">ZFBP1038</strain>
    </source>
</reference>
<feature type="transmembrane region" description="Helical" evidence="5">
    <location>
        <begin position="67"/>
        <end position="85"/>
    </location>
</feature>
<feature type="transmembrane region" description="Helical" evidence="5">
    <location>
        <begin position="116"/>
        <end position="133"/>
    </location>
</feature>
<organism evidence="7 8">
    <name type="scientific">Saxibacter everestensis</name>
    <dbReference type="NCBI Taxonomy" id="2909229"/>
    <lineage>
        <taxon>Bacteria</taxon>
        <taxon>Bacillati</taxon>
        <taxon>Actinomycetota</taxon>
        <taxon>Actinomycetes</taxon>
        <taxon>Micrococcales</taxon>
        <taxon>Brevibacteriaceae</taxon>
        <taxon>Saxibacter</taxon>
    </lineage>
</organism>
<dbReference type="GO" id="GO:0006508">
    <property type="term" value="P:proteolysis"/>
    <property type="evidence" value="ECO:0007669"/>
    <property type="project" value="UniProtKB-KW"/>
</dbReference>
<evidence type="ECO:0000256" key="5">
    <source>
        <dbReference type="SAM" id="Phobius"/>
    </source>
</evidence>
<sequence>MSISETGTHRPILRRLSPVVILLAAMWLIHFVDFVLPFVTFTGLGLLSWSVPGMLGILTAPLLHAGWPHLLSNTVPFLILGALICWESGRRFWTATAIIALVGGLGTWLVAVPGTLTVGASGLVFGYFAYLIARAFFAPKSPHRLGWLVLAVILGLVYGGAMLQGLAPWQFGVSWQGHLFGAIGGVVAAWLLYRRSAPKVLGAAG</sequence>
<keyword evidence="7" id="KW-0645">Protease</keyword>
<evidence type="ECO:0000256" key="2">
    <source>
        <dbReference type="ARBA" id="ARBA00022692"/>
    </source>
</evidence>
<dbReference type="EMBL" id="CP090958">
    <property type="protein sequence ID" value="WGW10767.1"/>
    <property type="molecule type" value="Genomic_DNA"/>
</dbReference>
<keyword evidence="2 5" id="KW-0812">Transmembrane</keyword>
<dbReference type="RefSeq" id="WP_349637550.1">
    <property type="nucleotide sequence ID" value="NZ_CP090958.1"/>
</dbReference>
<keyword evidence="8" id="KW-1185">Reference proteome</keyword>
<proteinExistence type="predicted"/>
<evidence type="ECO:0000256" key="3">
    <source>
        <dbReference type="ARBA" id="ARBA00022989"/>
    </source>
</evidence>
<feature type="transmembrane region" description="Helical" evidence="5">
    <location>
        <begin position="145"/>
        <end position="167"/>
    </location>
</feature>
<dbReference type="InterPro" id="IPR022764">
    <property type="entry name" value="Peptidase_S54_rhomboid_dom"/>
</dbReference>
<comment type="subcellular location">
    <subcellularLocation>
        <location evidence="1">Membrane</location>
        <topology evidence="1">Multi-pass membrane protein</topology>
    </subcellularLocation>
</comment>
<dbReference type="PANTHER" id="PTHR43066:SF5">
    <property type="entry name" value="RHOMBOID-LIKE PROTEIN 11, CHLOROPLASTIC-RELATED"/>
    <property type="match status" value="1"/>
</dbReference>
<dbReference type="InterPro" id="IPR035952">
    <property type="entry name" value="Rhomboid-like_sf"/>
</dbReference>
<feature type="transmembrane region" description="Helical" evidence="5">
    <location>
        <begin position="173"/>
        <end position="193"/>
    </location>
</feature>
<dbReference type="EC" id="3.4.21.105" evidence="7"/>
<name>A0ABY8QP97_9MICO</name>
<dbReference type="Proteomes" id="UP001209083">
    <property type="component" value="Chromosome"/>
</dbReference>
<dbReference type="GO" id="GO:0008233">
    <property type="term" value="F:peptidase activity"/>
    <property type="evidence" value="ECO:0007669"/>
    <property type="project" value="UniProtKB-KW"/>
</dbReference>
<feature type="domain" description="Peptidase S54 rhomboid" evidence="6">
    <location>
        <begin position="56"/>
        <end position="194"/>
    </location>
</feature>
<dbReference type="SUPFAM" id="SSF144091">
    <property type="entry name" value="Rhomboid-like"/>
    <property type="match status" value="1"/>
</dbReference>
<keyword evidence="7" id="KW-0378">Hydrolase</keyword>
<accession>A0ABY8QP97</accession>
<evidence type="ECO:0000256" key="4">
    <source>
        <dbReference type="ARBA" id="ARBA00023136"/>
    </source>
</evidence>
<keyword evidence="4 5" id="KW-0472">Membrane</keyword>
<feature type="transmembrane region" description="Helical" evidence="5">
    <location>
        <begin position="92"/>
        <end position="110"/>
    </location>
</feature>
<dbReference type="PANTHER" id="PTHR43066">
    <property type="entry name" value="RHOMBOID-RELATED PROTEIN"/>
    <property type="match status" value="1"/>
</dbReference>
<evidence type="ECO:0000313" key="7">
    <source>
        <dbReference type="EMBL" id="WGW10767.1"/>
    </source>
</evidence>
<dbReference type="Pfam" id="PF01694">
    <property type="entry name" value="Rhomboid"/>
    <property type="match status" value="1"/>
</dbReference>
<keyword evidence="3 5" id="KW-1133">Transmembrane helix</keyword>
<gene>
    <name evidence="7" type="ORF">LWF01_11590</name>
</gene>
<evidence type="ECO:0000256" key="1">
    <source>
        <dbReference type="ARBA" id="ARBA00004141"/>
    </source>
</evidence>
<evidence type="ECO:0000313" key="8">
    <source>
        <dbReference type="Proteomes" id="UP001209083"/>
    </source>
</evidence>